<dbReference type="EMBL" id="DRXG01000082">
    <property type="protein sequence ID" value="HHN52408.1"/>
    <property type="molecule type" value="Genomic_DNA"/>
</dbReference>
<evidence type="ECO:0000256" key="4">
    <source>
        <dbReference type="ARBA" id="ARBA00023270"/>
    </source>
</evidence>
<evidence type="ECO:0000313" key="8">
    <source>
        <dbReference type="EMBL" id="HGN90413.1"/>
    </source>
</evidence>
<evidence type="ECO:0000256" key="6">
    <source>
        <dbReference type="HAMAP-Rule" id="MF_00114"/>
    </source>
</evidence>
<proteinExistence type="inferred from homology"/>
<feature type="active site" description="Schiff-base intermediate with acetaldehyde" evidence="6">
    <location>
        <position position="157"/>
    </location>
</feature>
<dbReference type="EMBL" id="DTAD01000048">
    <property type="protein sequence ID" value="HGN90413.1"/>
    <property type="molecule type" value="Genomic_DNA"/>
</dbReference>
<keyword evidence="4 6" id="KW-0704">Schiff base</keyword>
<comment type="caution">
    <text evidence="8">The sequence shown here is derived from an EMBL/GenBank/DDBJ whole genome shotgun (WGS) entry which is preliminary data.</text>
</comment>
<evidence type="ECO:0000313" key="7">
    <source>
        <dbReference type="EMBL" id="HGL41249.1"/>
    </source>
</evidence>
<dbReference type="PANTHER" id="PTHR10889">
    <property type="entry name" value="DEOXYRIBOSE-PHOSPHATE ALDOLASE"/>
    <property type="match status" value="1"/>
</dbReference>
<dbReference type="GO" id="GO:0006018">
    <property type="term" value="P:2-deoxyribose 1-phosphate catabolic process"/>
    <property type="evidence" value="ECO:0007669"/>
    <property type="project" value="UniProtKB-UniRule"/>
</dbReference>
<name>A0A7C4I3K0_CALS0</name>
<comment type="subcellular location">
    <subcellularLocation>
        <location evidence="6">Cytoplasm</location>
    </subcellularLocation>
</comment>
<dbReference type="Gene3D" id="3.20.20.70">
    <property type="entry name" value="Aldolase class I"/>
    <property type="match status" value="1"/>
</dbReference>
<comment type="catalytic activity">
    <reaction evidence="5 6">
        <text>2-deoxy-D-ribose 5-phosphate = D-glyceraldehyde 3-phosphate + acetaldehyde</text>
        <dbReference type="Rhea" id="RHEA:12821"/>
        <dbReference type="ChEBI" id="CHEBI:15343"/>
        <dbReference type="ChEBI" id="CHEBI:59776"/>
        <dbReference type="ChEBI" id="CHEBI:62877"/>
        <dbReference type="EC" id="4.1.2.4"/>
    </reaction>
</comment>
<dbReference type="InterPro" id="IPR013785">
    <property type="entry name" value="Aldolase_TIM"/>
</dbReference>
<feature type="active site" description="Proton donor/acceptor" evidence="6">
    <location>
        <position position="95"/>
    </location>
</feature>
<evidence type="ECO:0000313" key="9">
    <source>
        <dbReference type="EMBL" id="HHN52408.1"/>
    </source>
</evidence>
<comment type="similarity">
    <text evidence="1 6">Belongs to the DeoC/FbaB aldolase family. DeoC type 1 subfamily.</text>
</comment>
<dbReference type="PIRSF" id="PIRSF001357">
    <property type="entry name" value="DeoC"/>
    <property type="match status" value="1"/>
</dbReference>
<dbReference type="GO" id="GO:0009264">
    <property type="term" value="P:deoxyribonucleotide catabolic process"/>
    <property type="evidence" value="ECO:0007669"/>
    <property type="project" value="UniProtKB-UniRule"/>
</dbReference>
<evidence type="ECO:0000256" key="5">
    <source>
        <dbReference type="ARBA" id="ARBA00048791"/>
    </source>
</evidence>
<dbReference type="EC" id="4.1.2.4" evidence="6"/>
<evidence type="ECO:0000256" key="1">
    <source>
        <dbReference type="ARBA" id="ARBA00010936"/>
    </source>
</evidence>
<comment type="function">
    <text evidence="6">Catalyzes a reversible aldol reaction between acetaldehyde and D-glyceraldehyde 3-phosphate to generate 2-deoxy-D-ribose 5-phosphate.</text>
</comment>
<dbReference type="AlphaFoldDB" id="A0A7C4I3K0"/>
<reference evidence="8" key="1">
    <citation type="journal article" date="2020" name="mSystems">
        <title>Genome- and Community-Level Interaction Insights into Carbon Utilization and Element Cycling Functions of Hydrothermarchaeota in Hydrothermal Sediment.</title>
        <authorList>
            <person name="Zhou Z."/>
            <person name="Liu Y."/>
            <person name="Xu W."/>
            <person name="Pan J."/>
            <person name="Luo Z.H."/>
            <person name="Li M."/>
        </authorList>
    </citation>
    <scope>NUCLEOTIDE SEQUENCE [LARGE SCALE GENOMIC DNA]</scope>
    <source>
        <strain evidence="9">SpSt-1073</strain>
        <strain evidence="8">SpSt-613</strain>
        <strain evidence="7">SpSt-669</strain>
    </source>
</reference>
<dbReference type="PANTHER" id="PTHR10889:SF1">
    <property type="entry name" value="DEOXYRIBOSE-PHOSPHATE ALDOLASE"/>
    <property type="match status" value="1"/>
</dbReference>
<dbReference type="GO" id="GO:0005737">
    <property type="term" value="C:cytoplasm"/>
    <property type="evidence" value="ECO:0007669"/>
    <property type="project" value="UniProtKB-SubCell"/>
</dbReference>
<dbReference type="GO" id="GO:0004139">
    <property type="term" value="F:deoxyribose-phosphate aldolase activity"/>
    <property type="evidence" value="ECO:0007669"/>
    <property type="project" value="UniProtKB-UniRule"/>
</dbReference>
<dbReference type="GO" id="GO:0016052">
    <property type="term" value="P:carbohydrate catabolic process"/>
    <property type="evidence" value="ECO:0007669"/>
    <property type="project" value="TreeGrafter"/>
</dbReference>
<dbReference type="FunFam" id="3.20.20.70:FF:000044">
    <property type="entry name" value="Deoxyribose-phosphate aldolase"/>
    <property type="match status" value="1"/>
</dbReference>
<dbReference type="InterPro" id="IPR011343">
    <property type="entry name" value="DeoC"/>
</dbReference>
<dbReference type="EMBL" id="DTCM01000077">
    <property type="protein sequence ID" value="HGL41249.1"/>
    <property type="molecule type" value="Genomic_DNA"/>
</dbReference>
<comment type="pathway">
    <text evidence="6">Carbohydrate degradation; 2-deoxy-D-ribose 1-phosphate degradation; D-glyceraldehyde 3-phosphate and acetaldehyde from 2-deoxy-alpha-D-ribose 1-phosphate: step 2/2.</text>
</comment>
<dbReference type="SMART" id="SM01133">
    <property type="entry name" value="DeoC"/>
    <property type="match status" value="1"/>
</dbReference>
<keyword evidence="2 6" id="KW-0963">Cytoplasm</keyword>
<organism evidence="8">
    <name type="scientific">Caldiarchaeum subterraneum</name>
    <dbReference type="NCBI Taxonomy" id="311458"/>
    <lineage>
        <taxon>Archaea</taxon>
        <taxon>Nitrososphaerota</taxon>
        <taxon>Candidatus Caldarchaeales</taxon>
        <taxon>Candidatus Caldarchaeaceae</taxon>
        <taxon>Candidatus Caldarchaeum</taxon>
    </lineage>
</organism>
<accession>A0A7C4I3K0</accession>
<dbReference type="NCBIfam" id="TIGR00126">
    <property type="entry name" value="deoC"/>
    <property type="match status" value="1"/>
</dbReference>
<gene>
    <name evidence="6 8" type="primary">deoC</name>
    <name evidence="9" type="ORF">ENM30_03735</name>
    <name evidence="8" type="ORF">ENT82_04720</name>
    <name evidence="7" type="ORF">ENU43_06255</name>
</gene>
<dbReference type="CDD" id="cd00959">
    <property type="entry name" value="DeoC"/>
    <property type="match status" value="1"/>
</dbReference>
<protein>
    <recommendedName>
        <fullName evidence="6">Deoxyribose-phosphate aldolase</fullName>
        <shortName evidence="6">DERA</shortName>
        <ecNumber evidence="6">4.1.2.4</ecNumber>
    </recommendedName>
    <alternativeName>
        <fullName evidence="6">2-deoxy-D-ribose 5-phosphate aldolase</fullName>
    </alternativeName>
    <alternativeName>
        <fullName evidence="6">Phosphodeoxyriboaldolase</fullName>
        <shortName evidence="6">Deoxyriboaldolase</shortName>
    </alternativeName>
</protein>
<sequence>MSTISVKEIASRIQHTNVSPDATKKDIEKLCSEALKYGFSAVVINPIWVKHASELLKGTGVKVCVALNYPMAGSKPLTKAVEIREAIADGCEEIDFMINVGYLKSGMVDEFRRDVETVVEAADGRIVKAILETAILSEEEVRLAARICEEEGVNYVKNSSGWGKGGPATVEVVKLLRSSVSKRVGVKASGGIRDFATAVKLVEAGADLLGTSRGVQIVTGEKDSGEVSY</sequence>
<evidence type="ECO:0000256" key="3">
    <source>
        <dbReference type="ARBA" id="ARBA00023239"/>
    </source>
</evidence>
<dbReference type="SUPFAM" id="SSF51569">
    <property type="entry name" value="Aldolase"/>
    <property type="match status" value="1"/>
</dbReference>
<dbReference type="HAMAP" id="MF_00114">
    <property type="entry name" value="DeoC_type1"/>
    <property type="match status" value="1"/>
</dbReference>
<dbReference type="UniPathway" id="UPA00002">
    <property type="reaction ID" value="UER00468"/>
</dbReference>
<dbReference type="InterPro" id="IPR002915">
    <property type="entry name" value="DeoC/FbaB/LacD_aldolase"/>
</dbReference>
<keyword evidence="3 6" id="KW-0456">Lyase</keyword>
<dbReference type="Pfam" id="PF01791">
    <property type="entry name" value="DeoC"/>
    <property type="match status" value="1"/>
</dbReference>
<evidence type="ECO:0000256" key="2">
    <source>
        <dbReference type="ARBA" id="ARBA00022490"/>
    </source>
</evidence>
<feature type="active site" description="Proton donor/acceptor" evidence="6">
    <location>
        <position position="187"/>
    </location>
</feature>
<dbReference type="InterPro" id="IPR028581">
    <property type="entry name" value="DeoC_typeI"/>
</dbReference>